<dbReference type="EMBL" id="KQ242445">
    <property type="protein sequence ID" value="KNC78669.1"/>
    <property type="molecule type" value="Genomic_DNA"/>
</dbReference>
<evidence type="ECO:0000313" key="2">
    <source>
        <dbReference type="Proteomes" id="UP000054560"/>
    </source>
</evidence>
<evidence type="ECO:0000313" key="1">
    <source>
        <dbReference type="EMBL" id="KNC78669.1"/>
    </source>
</evidence>
<proteinExistence type="predicted"/>
<dbReference type="AlphaFoldDB" id="A0A0L0FPN3"/>
<sequence length="109" mass="12037">MLSTILGLWGVCPGPWGQPGLARLPLGSFRNLARALSTRALTPHPLCGEWRLESGDWRAETGEWRLESGDWRVETGEWRLESEDWSRLTSHGLTGVTATGDSWTGFSGV</sequence>
<name>A0A0L0FPN3_9EUKA</name>
<dbReference type="Proteomes" id="UP000054560">
    <property type="component" value="Unassembled WGS sequence"/>
</dbReference>
<reference evidence="1 2" key="1">
    <citation type="submission" date="2011-02" db="EMBL/GenBank/DDBJ databases">
        <title>The Genome Sequence of Sphaeroforma arctica JP610.</title>
        <authorList>
            <consortium name="The Broad Institute Genome Sequencing Platform"/>
            <person name="Russ C."/>
            <person name="Cuomo C."/>
            <person name="Young S.K."/>
            <person name="Zeng Q."/>
            <person name="Gargeya S."/>
            <person name="Alvarado L."/>
            <person name="Berlin A."/>
            <person name="Chapman S.B."/>
            <person name="Chen Z."/>
            <person name="Freedman E."/>
            <person name="Gellesch M."/>
            <person name="Goldberg J."/>
            <person name="Griggs A."/>
            <person name="Gujja S."/>
            <person name="Heilman E."/>
            <person name="Heiman D."/>
            <person name="Howarth C."/>
            <person name="Mehta T."/>
            <person name="Neiman D."/>
            <person name="Pearson M."/>
            <person name="Roberts A."/>
            <person name="Saif S."/>
            <person name="Shea T."/>
            <person name="Shenoy N."/>
            <person name="Sisk P."/>
            <person name="Stolte C."/>
            <person name="Sykes S."/>
            <person name="White J."/>
            <person name="Yandava C."/>
            <person name="Burger G."/>
            <person name="Gray M.W."/>
            <person name="Holland P.W.H."/>
            <person name="King N."/>
            <person name="Lang F.B.F."/>
            <person name="Roger A.J."/>
            <person name="Ruiz-Trillo I."/>
            <person name="Haas B."/>
            <person name="Nusbaum C."/>
            <person name="Birren B."/>
        </authorList>
    </citation>
    <scope>NUCLEOTIDE SEQUENCE [LARGE SCALE GENOMIC DNA]</scope>
    <source>
        <strain evidence="1 2">JP610</strain>
    </source>
</reference>
<gene>
    <name evidence="1" type="ORF">SARC_08906</name>
</gene>
<dbReference type="RefSeq" id="XP_014152571.1">
    <property type="nucleotide sequence ID" value="XM_014297096.1"/>
</dbReference>
<dbReference type="GeneID" id="25909410"/>
<accession>A0A0L0FPN3</accession>
<dbReference type="OrthoDB" id="3350660at2759"/>
<protein>
    <submittedName>
        <fullName evidence="1">Uncharacterized protein</fullName>
    </submittedName>
</protein>
<keyword evidence="2" id="KW-1185">Reference proteome</keyword>
<dbReference type="eggNOG" id="ENOG502T6J2">
    <property type="taxonomic scope" value="Eukaryota"/>
</dbReference>
<organism evidence="1 2">
    <name type="scientific">Sphaeroforma arctica JP610</name>
    <dbReference type="NCBI Taxonomy" id="667725"/>
    <lineage>
        <taxon>Eukaryota</taxon>
        <taxon>Ichthyosporea</taxon>
        <taxon>Ichthyophonida</taxon>
        <taxon>Sphaeroforma</taxon>
    </lineage>
</organism>